<dbReference type="EMBL" id="FN596505">
    <property type="protein sequence ID" value="CBI37392.3"/>
    <property type="molecule type" value="Genomic_DNA"/>
</dbReference>
<protein>
    <submittedName>
        <fullName evidence="2">Uncharacterized protein</fullName>
    </submittedName>
</protein>
<gene>
    <name evidence="2" type="ordered locus">VIT_02s0033g00350</name>
</gene>
<evidence type="ECO:0000313" key="2">
    <source>
        <dbReference type="EMBL" id="CBI37392.3"/>
    </source>
</evidence>
<organism evidence="2 3">
    <name type="scientific">Vitis vinifera</name>
    <name type="common">Grape</name>
    <dbReference type="NCBI Taxonomy" id="29760"/>
    <lineage>
        <taxon>Eukaryota</taxon>
        <taxon>Viridiplantae</taxon>
        <taxon>Streptophyta</taxon>
        <taxon>Embryophyta</taxon>
        <taxon>Tracheophyta</taxon>
        <taxon>Spermatophyta</taxon>
        <taxon>Magnoliopsida</taxon>
        <taxon>eudicotyledons</taxon>
        <taxon>Gunneridae</taxon>
        <taxon>Pentapetalae</taxon>
        <taxon>rosids</taxon>
        <taxon>Vitales</taxon>
        <taxon>Vitaceae</taxon>
        <taxon>Viteae</taxon>
        <taxon>Vitis</taxon>
    </lineage>
</organism>
<feature type="compositionally biased region" description="Polar residues" evidence="1">
    <location>
        <begin position="25"/>
        <end position="42"/>
    </location>
</feature>
<reference evidence="3" key="1">
    <citation type="journal article" date="2007" name="Nature">
        <title>The grapevine genome sequence suggests ancestral hexaploidization in major angiosperm phyla.</title>
        <authorList>
            <consortium name="The French-Italian Public Consortium for Grapevine Genome Characterization."/>
            <person name="Jaillon O."/>
            <person name="Aury J.-M."/>
            <person name="Noel B."/>
            <person name="Policriti A."/>
            <person name="Clepet C."/>
            <person name="Casagrande A."/>
            <person name="Choisne N."/>
            <person name="Aubourg S."/>
            <person name="Vitulo N."/>
            <person name="Jubin C."/>
            <person name="Vezzi A."/>
            <person name="Legeai F."/>
            <person name="Hugueney P."/>
            <person name="Dasilva C."/>
            <person name="Horner D."/>
            <person name="Mica E."/>
            <person name="Jublot D."/>
            <person name="Poulain J."/>
            <person name="Bruyere C."/>
            <person name="Billault A."/>
            <person name="Segurens B."/>
            <person name="Gouyvenoux M."/>
            <person name="Ugarte E."/>
            <person name="Cattonaro F."/>
            <person name="Anthouard V."/>
            <person name="Vico V."/>
            <person name="Del Fabbro C."/>
            <person name="Alaux M."/>
            <person name="Di Gaspero G."/>
            <person name="Dumas V."/>
            <person name="Felice N."/>
            <person name="Paillard S."/>
            <person name="Juman I."/>
            <person name="Moroldo M."/>
            <person name="Scalabrin S."/>
            <person name="Canaguier A."/>
            <person name="Le Clainche I."/>
            <person name="Malacrida G."/>
            <person name="Durand E."/>
            <person name="Pesole G."/>
            <person name="Laucou V."/>
            <person name="Chatelet P."/>
            <person name="Merdinoglu D."/>
            <person name="Delledonne M."/>
            <person name="Pezzotti M."/>
            <person name="Lecharny A."/>
            <person name="Scarpelli C."/>
            <person name="Artiguenave F."/>
            <person name="Pe M.E."/>
            <person name="Valle G."/>
            <person name="Morgante M."/>
            <person name="Caboche M."/>
            <person name="Adam-Blondon A.-F."/>
            <person name="Weissenbach J."/>
            <person name="Quetier F."/>
            <person name="Wincker P."/>
        </authorList>
    </citation>
    <scope>NUCLEOTIDE SEQUENCE [LARGE SCALE GENOMIC DNA]</scope>
    <source>
        <strain evidence="3">cv. Pinot noir / PN40024</strain>
    </source>
</reference>
<evidence type="ECO:0000256" key="1">
    <source>
        <dbReference type="SAM" id="MobiDB-lite"/>
    </source>
</evidence>
<proteinExistence type="predicted"/>
<name>D7U3S3_VITVI</name>
<keyword evidence="3" id="KW-1185">Reference proteome</keyword>
<evidence type="ECO:0000313" key="3">
    <source>
        <dbReference type="Proteomes" id="UP000009183"/>
    </source>
</evidence>
<dbReference type="HOGENOM" id="CLU_2594690_0_0_1"/>
<dbReference type="AlphaFoldDB" id="D7U3S3"/>
<feature type="region of interest" description="Disordered" evidence="1">
    <location>
        <begin position="1"/>
        <end position="42"/>
    </location>
</feature>
<sequence length="80" mass="8952">MARKSSVSPENQSDPKLEAQRNRTLDSNLSSPSRISTRSPQSRISTILSSEVGFDSHLNLRSLSCFHSIFLVLCELFLDL</sequence>
<feature type="compositionally biased region" description="Polar residues" evidence="1">
    <location>
        <begin position="1"/>
        <end position="12"/>
    </location>
</feature>
<feature type="compositionally biased region" description="Basic and acidic residues" evidence="1">
    <location>
        <begin position="13"/>
        <end position="24"/>
    </location>
</feature>
<dbReference type="Proteomes" id="UP000009183">
    <property type="component" value="Chromosome 2"/>
</dbReference>
<accession>D7U3S3</accession>
<dbReference type="PaxDb" id="29760-VIT_02s0033g00350.t01"/>
<dbReference type="InParanoid" id="D7U3S3"/>